<dbReference type="AlphaFoldDB" id="A0A1S7RTR5"/>
<dbReference type="Proteomes" id="UP000191988">
    <property type="component" value="Unassembled WGS sequence"/>
</dbReference>
<evidence type="ECO:0000259" key="2">
    <source>
        <dbReference type="Pfam" id="PF01408"/>
    </source>
</evidence>
<dbReference type="SUPFAM" id="SSF51735">
    <property type="entry name" value="NAD(P)-binding Rossmann-fold domains"/>
    <property type="match status" value="1"/>
</dbReference>
<keyword evidence="1" id="KW-0560">Oxidoreductase</keyword>
<dbReference type="RefSeq" id="WP_046800989.1">
    <property type="nucleotide sequence ID" value="NZ_LT009724.1"/>
</dbReference>
<gene>
    <name evidence="4" type="ORF">AGR3A_Lc140346</name>
</gene>
<dbReference type="STRING" id="1183432.AGR3A_Lc140346"/>
<feature type="domain" description="GFO/IDH/MocA-like oxidoreductase" evidence="3">
    <location>
        <begin position="140"/>
        <end position="287"/>
    </location>
</feature>
<dbReference type="Gene3D" id="3.30.360.10">
    <property type="entry name" value="Dihydrodipicolinate Reductase, domain 2"/>
    <property type="match status" value="1"/>
</dbReference>
<feature type="domain" description="Gfo/Idh/MocA-like oxidoreductase N-terminal" evidence="2">
    <location>
        <begin position="6"/>
        <end position="123"/>
    </location>
</feature>
<dbReference type="PANTHER" id="PTHR43818">
    <property type="entry name" value="BCDNA.GH03377"/>
    <property type="match status" value="1"/>
</dbReference>
<evidence type="ECO:0000259" key="3">
    <source>
        <dbReference type="Pfam" id="PF22725"/>
    </source>
</evidence>
<sequence>MTGSAIAVIGAGMIGAAHAFGYKVNIDRISGRLPGLRLKTICDANGELAASMAANWGFETIASDWKDVLADPEIGIVSICLPNFLHAEVTLAALAAGKHVICEKPLALDAETAARIYEASRATPTVSATVFNYRRIPAIAAIRQLIQNGEIGEPVNALVQYESEYAADAQLPHSWRYERDRAGPGALLDIGTHAVDLARFLCGEVEEIAGAIATISIKQRFLPAGASIGHNHVALSTESRLVDNDDVMSALLRFENGCQGTFLASRVAVGMGNSLTVAITGTKGTVRYNSRTPAHYEIARFDGSGQSPFTIVANHPALPFAALLPVPHDGVAIGYAEVFGFMIHEFLDAIAKGGPMTNGSILDGLRASEILDAIQQSADTNQPVKVRHISV</sequence>
<dbReference type="SUPFAM" id="SSF55347">
    <property type="entry name" value="Glyceraldehyde-3-phosphate dehydrogenase-like, C-terminal domain"/>
    <property type="match status" value="1"/>
</dbReference>
<name>A0A1S7RTR5_9HYPH</name>
<evidence type="ECO:0000313" key="4">
    <source>
        <dbReference type="EMBL" id="CUX57366.1"/>
    </source>
</evidence>
<evidence type="ECO:0000313" key="5">
    <source>
        <dbReference type="Proteomes" id="UP000191988"/>
    </source>
</evidence>
<reference evidence="5" key="1">
    <citation type="submission" date="2016-01" db="EMBL/GenBank/DDBJ databases">
        <authorList>
            <person name="Regsiter A."/>
            <person name="william w."/>
        </authorList>
    </citation>
    <scope>NUCLEOTIDE SEQUENCE [LARGE SCALE GENOMIC DNA]</scope>
    <source>
        <strain evidence="5">CFBP 6623</strain>
    </source>
</reference>
<dbReference type="Pfam" id="PF22725">
    <property type="entry name" value="GFO_IDH_MocA_C3"/>
    <property type="match status" value="1"/>
</dbReference>
<organism evidence="4 5">
    <name type="scientific">Agrobacterium tomkonis CFBP 6623</name>
    <dbReference type="NCBI Taxonomy" id="1183432"/>
    <lineage>
        <taxon>Bacteria</taxon>
        <taxon>Pseudomonadati</taxon>
        <taxon>Pseudomonadota</taxon>
        <taxon>Alphaproteobacteria</taxon>
        <taxon>Hyphomicrobiales</taxon>
        <taxon>Rhizobiaceae</taxon>
        <taxon>Rhizobium/Agrobacterium group</taxon>
        <taxon>Agrobacterium</taxon>
        <taxon>Agrobacterium tumefaciens complex</taxon>
    </lineage>
</organism>
<evidence type="ECO:0008006" key="6">
    <source>
        <dbReference type="Google" id="ProtNLM"/>
    </source>
</evidence>
<protein>
    <recommendedName>
        <fullName evidence="6">Dehydrogenase</fullName>
    </recommendedName>
</protein>
<evidence type="ECO:0000256" key="1">
    <source>
        <dbReference type="ARBA" id="ARBA00023002"/>
    </source>
</evidence>
<dbReference type="InterPro" id="IPR000683">
    <property type="entry name" value="Gfo/Idh/MocA-like_OxRdtase_N"/>
</dbReference>
<dbReference type="GO" id="GO:0000166">
    <property type="term" value="F:nucleotide binding"/>
    <property type="evidence" value="ECO:0007669"/>
    <property type="project" value="InterPro"/>
</dbReference>
<dbReference type="InterPro" id="IPR036291">
    <property type="entry name" value="NAD(P)-bd_dom_sf"/>
</dbReference>
<keyword evidence="5" id="KW-1185">Reference proteome</keyword>
<dbReference type="EMBL" id="FBWK01000050">
    <property type="protein sequence ID" value="CUX57366.1"/>
    <property type="molecule type" value="Genomic_DNA"/>
</dbReference>
<dbReference type="InterPro" id="IPR050463">
    <property type="entry name" value="Gfo/Idh/MocA_oxidrdct_glycsds"/>
</dbReference>
<dbReference type="Pfam" id="PF01408">
    <property type="entry name" value="GFO_IDH_MocA"/>
    <property type="match status" value="1"/>
</dbReference>
<dbReference type="Gene3D" id="3.40.50.720">
    <property type="entry name" value="NAD(P)-binding Rossmann-like Domain"/>
    <property type="match status" value="1"/>
</dbReference>
<dbReference type="GO" id="GO:0016491">
    <property type="term" value="F:oxidoreductase activity"/>
    <property type="evidence" value="ECO:0007669"/>
    <property type="project" value="UniProtKB-KW"/>
</dbReference>
<dbReference type="PANTHER" id="PTHR43818:SF11">
    <property type="entry name" value="BCDNA.GH03377"/>
    <property type="match status" value="1"/>
</dbReference>
<proteinExistence type="predicted"/>
<accession>A0A1S7RTR5</accession>
<dbReference type="InterPro" id="IPR055170">
    <property type="entry name" value="GFO_IDH_MocA-like_dom"/>
</dbReference>